<feature type="region of interest" description="Disordered" evidence="1">
    <location>
        <begin position="17"/>
        <end position="44"/>
    </location>
</feature>
<comment type="caution">
    <text evidence="2">The sequence shown here is derived from an EMBL/GenBank/DDBJ whole genome shotgun (WGS) entry which is preliminary data.</text>
</comment>
<protein>
    <submittedName>
        <fullName evidence="2">Uncharacterized protein</fullName>
    </submittedName>
</protein>
<proteinExistence type="predicted"/>
<name>A0AAD6SXB3_9AGAR</name>
<dbReference type="Proteomes" id="UP001218188">
    <property type="component" value="Unassembled WGS sequence"/>
</dbReference>
<reference evidence="2" key="1">
    <citation type="submission" date="2023-03" db="EMBL/GenBank/DDBJ databases">
        <title>Massive genome expansion in bonnet fungi (Mycena s.s.) driven by repeated elements and novel gene families across ecological guilds.</title>
        <authorList>
            <consortium name="Lawrence Berkeley National Laboratory"/>
            <person name="Harder C.B."/>
            <person name="Miyauchi S."/>
            <person name="Viragh M."/>
            <person name="Kuo A."/>
            <person name="Thoen E."/>
            <person name="Andreopoulos B."/>
            <person name="Lu D."/>
            <person name="Skrede I."/>
            <person name="Drula E."/>
            <person name="Henrissat B."/>
            <person name="Morin E."/>
            <person name="Kohler A."/>
            <person name="Barry K."/>
            <person name="LaButti K."/>
            <person name="Morin E."/>
            <person name="Salamov A."/>
            <person name="Lipzen A."/>
            <person name="Mereny Z."/>
            <person name="Hegedus B."/>
            <person name="Baldrian P."/>
            <person name="Stursova M."/>
            <person name="Weitz H."/>
            <person name="Taylor A."/>
            <person name="Grigoriev I.V."/>
            <person name="Nagy L.G."/>
            <person name="Martin F."/>
            <person name="Kauserud H."/>
        </authorList>
    </citation>
    <scope>NUCLEOTIDE SEQUENCE</scope>
    <source>
        <strain evidence="2">CBHHK200</strain>
    </source>
</reference>
<evidence type="ECO:0000313" key="2">
    <source>
        <dbReference type="EMBL" id="KAJ7035746.1"/>
    </source>
</evidence>
<accession>A0AAD6SXB3</accession>
<evidence type="ECO:0000256" key="1">
    <source>
        <dbReference type="SAM" id="MobiDB-lite"/>
    </source>
</evidence>
<evidence type="ECO:0000313" key="3">
    <source>
        <dbReference type="Proteomes" id="UP001218188"/>
    </source>
</evidence>
<gene>
    <name evidence="2" type="ORF">C8F04DRAFT_1233453</name>
</gene>
<keyword evidence="3" id="KW-1185">Reference proteome</keyword>
<feature type="compositionally biased region" description="Basic and acidic residues" evidence="1">
    <location>
        <begin position="17"/>
        <end position="39"/>
    </location>
</feature>
<sequence>MKIGGLDDTTRQVMRERTALVFGDRQRDEGSGPDQRCDGSDGSGLRIGVIGALERRSIGVSRRCGHNNKAEYQKEEKKSQEVSDSVAEHTINTGTITADSWTAVNVGGAKPTKLLKCPNCSKEFRKGATQKSLKDHIASDACPASARVTPRVTKPLAFLAPPQPKRCEGIPLAWDPATFWETYPFHIHGPNPKHAARYNLILSEPPATPRARSKHCDGAFSSPESACTKCLDLHLDSSIIRERASRSYERVPDHSDLNTVQLRAKAEMAQNDLNAVKLKVFFTSLSWYISELRIVQKLNLEGSVESAHKRLKEYIDLIQFIGQHSHEIPALHRLLANAVVNHWSASVIREHCQLAMDGKYTAMGYQLYEIYLAMLIYELGGGGALYALNHSIFALPSRNTIKPYRSQAKLMPSVNGVRVAEISSNISALFGSRASRETNTETAEPTIYGHTLSFDEVATERKVDYMPETDDMGGLCLEHLRALDTVKVGTDSKTVEAAVAAVREGKVHISHETSVGAISRLSETGYGARPVFMGPSYCLRTMEIVLECWKRSRYGERLRGPVLSVSSDGDPKRCLALFMMCMHTEIVEGNPLYPYICDLPGLNRFIGKDNVTMDPDFKHEIKRKSSPFYQLVREVSYVQKQGWSLKTPASTATYYSRGLSDGQNVSGAIKLMLCIVELKSLNSDDFDPNEAVEFEALCLLAELINAWLQPYLNVDLSLSEQIESLSLCSFLCAGLYIQNSASFMSNQLFAHIQASVKNAIMMVAKTRVINGELKVFICLLGDDVLEALFGRSRMIGGHSPNCSISQLRDRFVSVMNLDWIYEQYPEFERQPRRLNMSRMRHVDHLRPAHFKRELRANSCDLPKVWKSAQQKAEAILTKYGVHMDVSFAVRFQRPETDLMRPFGGKYPALSTKVDRSLVDSSGTPITDSTVDLDASSCTPSYLIPTAEFDGMFADVESTDTPPRHSIFAEINNGARPVHKGTMVRTLFDMTHDIHTSRDRLQRVRCFTYGGKTWTRESGEGNQSLSQSTHFQLGNLFPTLICYNNTHIALAIAKCTLIKKGATGSKASSISAVPRGELHLPDSVYTISGQVLLVVPFGRGGDSTAFAWDGNFVSFSLKKKGTGPSDGEAVSRIHNLQFAVTSRLIDSAIHEQAAELLALEYKIPCDRDKTWAFSDKDLLAAWSCLWDRLLADKTLHTKFPVFTGISDGVFSYATVPPPDSPAIYYSNPIAGTVIEETHFNRSTCRICGVIVKDTNRQRHAAEHILKSMCGVFDPTIKSPVAKEYPCGTCCSPTVNGGCTTGIKNGKLDSNCPSTYPFMISAAGQARPTRPCTNIPIKCPMDCDQFHWKYNFQRHLDERHPQWRQILSQNFLSTIQISSTEQEALGIPRGDVINIPALAPNSPCLAPPNQGQKRPASSPPSSPRHVANKENEPVNALSSDIDPRIVRASKHMSCIQAEWNARSARHPNGDRPDMEGAFGARAVDRVLGYGIGHLLRSQVTVKKY</sequence>
<feature type="region of interest" description="Disordered" evidence="1">
    <location>
        <begin position="1401"/>
        <end position="1440"/>
    </location>
</feature>
<dbReference type="EMBL" id="JARJCM010000048">
    <property type="protein sequence ID" value="KAJ7035746.1"/>
    <property type="molecule type" value="Genomic_DNA"/>
</dbReference>
<organism evidence="2 3">
    <name type="scientific">Mycena alexandri</name>
    <dbReference type="NCBI Taxonomy" id="1745969"/>
    <lineage>
        <taxon>Eukaryota</taxon>
        <taxon>Fungi</taxon>
        <taxon>Dikarya</taxon>
        <taxon>Basidiomycota</taxon>
        <taxon>Agaricomycotina</taxon>
        <taxon>Agaricomycetes</taxon>
        <taxon>Agaricomycetidae</taxon>
        <taxon>Agaricales</taxon>
        <taxon>Marasmiineae</taxon>
        <taxon>Mycenaceae</taxon>
        <taxon>Mycena</taxon>
    </lineage>
</organism>